<evidence type="ECO:0000256" key="1">
    <source>
        <dbReference type="SAM" id="Phobius"/>
    </source>
</evidence>
<reference evidence="4 5" key="1">
    <citation type="journal article" date="2016" name="BMC Genomics">
        <title>Combined genomic and structural analyses of a cultured magnetotactic bacterium reveals its niche adaptation to a dynamic environment.</title>
        <authorList>
            <person name="Araujo A.C."/>
            <person name="Morillo V."/>
            <person name="Cypriano J."/>
            <person name="Teixeira L.C."/>
            <person name="Leao P."/>
            <person name="Lyra S."/>
            <person name="Almeida L.G."/>
            <person name="Bazylinski D.A."/>
            <person name="Vasconcellos A.T."/>
            <person name="Abreu F."/>
            <person name="Lins U."/>
        </authorList>
    </citation>
    <scope>NUCLEOTIDE SEQUENCE [LARGE SCALE GENOMIC DNA]</scope>
    <source>
        <strain evidence="4 5">IT-1</strain>
    </source>
</reference>
<dbReference type="PANTHER" id="PTHR23028:SF53">
    <property type="entry name" value="ACYL_TRANSF_3 DOMAIN-CONTAINING PROTEIN"/>
    <property type="match status" value="1"/>
</dbReference>
<keyword evidence="4" id="KW-0012">Acyltransferase</keyword>
<keyword evidence="1" id="KW-0472">Membrane</keyword>
<dbReference type="AlphaFoldDB" id="A0A1Y2K3F3"/>
<dbReference type="OrthoDB" id="9796461at2"/>
<dbReference type="InterPro" id="IPR050879">
    <property type="entry name" value="Acyltransferase_3"/>
</dbReference>
<feature type="transmembrane region" description="Helical" evidence="1">
    <location>
        <begin position="316"/>
        <end position="336"/>
    </location>
</feature>
<keyword evidence="5" id="KW-1185">Reference proteome</keyword>
<keyword evidence="1" id="KW-1133">Transmembrane helix</keyword>
<feature type="domain" description="Acyltransferase 3" evidence="2">
    <location>
        <begin position="6"/>
        <end position="332"/>
    </location>
</feature>
<dbReference type="RefSeq" id="WP_085445443.1">
    <property type="nucleotide sequence ID" value="NZ_LVJN01000020.1"/>
</dbReference>
<feature type="transmembrane region" description="Helical" evidence="1">
    <location>
        <begin position="280"/>
        <end position="296"/>
    </location>
</feature>
<dbReference type="Proteomes" id="UP000194003">
    <property type="component" value="Unassembled WGS sequence"/>
</dbReference>
<accession>A0A1Y2K3F3</accession>
<dbReference type="GO" id="GO:0009103">
    <property type="term" value="P:lipopolysaccharide biosynthetic process"/>
    <property type="evidence" value="ECO:0007669"/>
    <property type="project" value="TreeGrafter"/>
</dbReference>
<keyword evidence="1" id="KW-0812">Transmembrane</keyword>
<feature type="transmembrane region" description="Helical" evidence="1">
    <location>
        <begin position="72"/>
        <end position="91"/>
    </location>
</feature>
<dbReference type="Pfam" id="PF01757">
    <property type="entry name" value="Acyl_transf_3"/>
    <property type="match status" value="1"/>
</dbReference>
<protein>
    <submittedName>
        <fullName evidence="4">Putative acyltransferase 3</fullName>
    </submittedName>
</protein>
<dbReference type="InterPro" id="IPR002656">
    <property type="entry name" value="Acyl_transf_3_dom"/>
</dbReference>
<feature type="transmembrane region" description="Helical" evidence="1">
    <location>
        <begin position="7"/>
        <end position="25"/>
    </location>
</feature>
<feature type="transmembrane region" description="Helical" evidence="1">
    <location>
        <begin position="161"/>
        <end position="181"/>
    </location>
</feature>
<feature type="domain" description="SGNH" evidence="3">
    <location>
        <begin position="410"/>
        <end position="641"/>
    </location>
</feature>
<organism evidence="4 5">
    <name type="scientific">Magnetofaba australis IT-1</name>
    <dbReference type="NCBI Taxonomy" id="1434232"/>
    <lineage>
        <taxon>Bacteria</taxon>
        <taxon>Pseudomonadati</taxon>
        <taxon>Pseudomonadota</taxon>
        <taxon>Magnetococcia</taxon>
        <taxon>Magnetococcales</taxon>
        <taxon>Magnetococcaceae</taxon>
        <taxon>Magnetofaba</taxon>
    </lineage>
</organism>
<dbReference type="GO" id="GO:0016020">
    <property type="term" value="C:membrane"/>
    <property type="evidence" value="ECO:0007669"/>
    <property type="project" value="TreeGrafter"/>
</dbReference>
<evidence type="ECO:0000313" key="5">
    <source>
        <dbReference type="Proteomes" id="UP000194003"/>
    </source>
</evidence>
<sequence length="657" mass="73449">MRYRREIDGLRAIAVAPVILFHAGVESFSGGFIGVDIFFVISGYLITSIVLDDIAANRFSVIQFYERRARRILPALFLIIFATAPFAWMWMLPNDMKDFSQSLIAVPLYVSNFLFTIETGYWGAPNEIKPLLHTWSLAVEEQFYIAFPLLILLIWRINKTWLLRVIVALGFISLATAQWGAEAHPQANFFLLPSRWWELALGAIIGIRLFHTPGTPNPHYSLVFANALSLLGIFLITASIFAFDEKTPYPSFYALAPTVGTGLIILFATPGTICGRLLGSKPFVAVGLISYSAYLWHQPLLALARHYHLMGHPPEILRLCLAFITLPLAYISWRFVEAPFRNKNVVSRRTLLASITTATILSIAFGLTGHFTNGFGSRLAANGQTVLSLQQRLSPNYGLDLLCDDRFTLSERCRTDPEPEIVLWGDSYAQHLAQGLLASDRKIRLIQMTNRACGPILDVAPILTGKKPVSWSRDCLEFNSQVEAWLKSNPTVKTVILSSAFHQYFKAGHRLLYPDGSQKPADYQTALISFRATLERLQAMGLTIRVVSPPPSTQQDQGRCLGKAALRGAPLSACDFSWEDLDPNNKKAFDFMNDLAKDWSVIRLDHIICAHNLCKTSLEDGTFIFMDYGHLSREGSSALGRKGEWRAWGASNTSDHL</sequence>
<name>A0A1Y2K3F3_9PROT</name>
<feature type="transmembrane region" description="Helical" evidence="1">
    <location>
        <begin position="187"/>
        <end position="210"/>
    </location>
</feature>
<feature type="transmembrane region" description="Helical" evidence="1">
    <location>
        <begin position="249"/>
        <end position="268"/>
    </location>
</feature>
<dbReference type="PANTHER" id="PTHR23028">
    <property type="entry name" value="ACETYLTRANSFERASE"/>
    <property type="match status" value="1"/>
</dbReference>
<feature type="transmembrane region" description="Helical" evidence="1">
    <location>
        <begin position="348"/>
        <end position="367"/>
    </location>
</feature>
<dbReference type="Pfam" id="PF19040">
    <property type="entry name" value="SGNH"/>
    <property type="match status" value="1"/>
</dbReference>
<comment type="caution">
    <text evidence="4">The sequence shown here is derived from an EMBL/GenBank/DDBJ whole genome shotgun (WGS) entry which is preliminary data.</text>
</comment>
<feature type="transmembrane region" description="Helical" evidence="1">
    <location>
        <begin position="31"/>
        <end position="51"/>
    </location>
</feature>
<feature type="transmembrane region" description="Helical" evidence="1">
    <location>
        <begin position="135"/>
        <end position="154"/>
    </location>
</feature>
<evidence type="ECO:0000259" key="3">
    <source>
        <dbReference type="Pfam" id="PF19040"/>
    </source>
</evidence>
<dbReference type="GO" id="GO:0016747">
    <property type="term" value="F:acyltransferase activity, transferring groups other than amino-acyl groups"/>
    <property type="evidence" value="ECO:0007669"/>
    <property type="project" value="InterPro"/>
</dbReference>
<gene>
    <name evidence="4" type="ORF">MAIT1_02766</name>
</gene>
<dbReference type="EMBL" id="LVJN01000020">
    <property type="protein sequence ID" value="OSM02588.1"/>
    <property type="molecule type" value="Genomic_DNA"/>
</dbReference>
<evidence type="ECO:0000313" key="4">
    <source>
        <dbReference type="EMBL" id="OSM02588.1"/>
    </source>
</evidence>
<dbReference type="InterPro" id="IPR043968">
    <property type="entry name" value="SGNH"/>
</dbReference>
<evidence type="ECO:0000259" key="2">
    <source>
        <dbReference type="Pfam" id="PF01757"/>
    </source>
</evidence>
<feature type="transmembrane region" description="Helical" evidence="1">
    <location>
        <begin position="222"/>
        <end position="243"/>
    </location>
</feature>
<keyword evidence="4" id="KW-0808">Transferase</keyword>
<proteinExistence type="predicted"/>
<dbReference type="STRING" id="1434232.MAIT1_02766"/>